<evidence type="ECO:0000256" key="5">
    <source>
        <dbReference type="ARBA" id="ARBA00022989"/>
    </source>
</evidence>
<evidence type="ECO:0000256" key="7">
    <source>
        <dbReference type="RuleBase" id="RU363032"/>
    </source>
</evidence>
<keyword evidence="4 7" id="KW-0812">Transmembrane</keyword>
<evidence type="ECO:0000256" key="3">
    <source>
        <dbReference type="ARBA" id="ARBA00022475"/>
    </source>
</evidence>
<keyword evidence="5 7" id="KW-1133">Transmembrane helix</keyword>
<feature type="transmembrane region" description="Helical" evidence="7">
    <location>
        <begin position="238"/>
        <end position="261"/>
    </location>
</feature>
<dbReference type="PANTHER" id="PTHR43744">
    <property type="entry name" value="ABC TRANSPORTER PERMEASE PROTEIN MG189-RELATED-RELATED"/>
    <property type="match status" value="1"/>
</dbReference>
<keyword evidence="6 7" id="KW-0472">Membrane</keyword>
<comment type="subcellular location">
    <subcellularLocation>
        <location evidence="1 7">Cell membrane</location>
        <topology evidence="1 7">Multi-pass membrane protein</topology>
    </subcellularLocation>
</comment>
<dbReference type="CDD" id="cd06261">
    <property type="entry name" value="TM_PBP2"/>
    <property type="match status" value="1"/>
</dbReference>
<dbReference type="EMBL" id="JBHLUH010000030">
    <property type="protein sequence ID" value="MFC0529321.1"/>
    <property type="molecule type" value="Genomic_DNA"/>
</dbReference>
<evidence type="ECO:0000256" key="6">
    <source>
        <dbReference type="ARBA" id="ARBA00023136"/>
    </source>
</evidence>
<feature type="transmembrane region" description="Helical" evidence="7">
    <location>
        <begin position="133"/>
        <end position="159"/>
    </location>
</feature>
<feature type="transmembrane region" description="Helical" evidence="7">
    <location>
        <begin position="180"/>
        <end position="205"/>
    </location>
</feature>
<sequence>MRTRTLEVARVGFLSIFTLVVVVAPFWLLLVNSAKPLGEANELGFGLPRRWNLVENYRAVFEQGHIVAATVNTLLIVVPSIVLICLLASAAAWVFGRRTSRVVNALYLFSISSVLLPPIIITTIYVLQRIGLYGGYAGAILFYVGAFSGLAIFLITGFVRTVPSELEEAARIDGAGPFRTYWSVVLPLLRPVIFTCSVFLFLVIWNDMLYQFFLLGGRGRDTLSLGLYNFAQVRQYQMAWNLVFADVLLVSLPPLILFFLAQRRILSGLTSGAINR</sequence>
<keyword evidence="2 7" id="KW-0813">Transport</keyword>
<dbReference type="InterPro" id="IPR000515">
    <property type="entry name" value="MetI-like"/>
</dbReference>
<reference evidence="9 10" key="1">
    <citation type="submission" date="2024-09" db="EMBL/GenBank/DDBJ databases">
        <authorList>
            <person name="Sun Q."/>
            <person name="Mori K."/>
        </authorList>
    </citation>
    <scope>NUCLEOTIDE SEQUENCE [LARGE SCALE GENOMIC DNA]</scope>
    <source>
        <strain evidence="9 10">TBRC 3947</strain>
    </source>
</reference>
<comment type="caution">
    <text evidence="9">The sequence shown here is derived from an EMBL/GenBank/DDBJ whole genome shotgun (WGS) entry which is preliminary data.</text>
</comment>
<organism evidence="9 10">
    <name type="scientific">Phytohabitans kaempferiae</name>
    <dbReference type="NCBI Taxonomy" id="1620943"/>
    <lineage>
        <taxon>Bacteria</taxon>
        <taxon>Bacillati</taxon>
        <taxon>Actinomycetota</taxon>
        <taxon>Actinomycetes</taxon>
        <taxon>Micromonosporales</taxon>
        <taxon>Micromonosporaceae</taxon>
    </lineage>
</organism>
<dbReference type="PANTHER" id="PTHR43744:SF12">
    <property type="entry name" value="ABC TRANSPORTER PERMEASE PROTEIN MG189-RELATED"/>
    <property type="match status" value="1"/>
</dbReference>
<evidence type="ECO:0000313" key="9">
    <source>
        <dbReference type="EMBL" id="MFC0529321.1"/>
    </source>
</evidence>
<feature type="transmembrane region" description="Helical" evidence="7">
    <location>
        <begin position="66"/>
        <end position="94"/>
    </location>
</feature>
<protein>
    <submittedName>
        <fullName evidence="9">Carbohydrate ABC transporter permease</fullName>
    </submittedName>
</protein>
<dbReference type="InterPro" id="IPR035906">
    <property type="entry name" value="MetI-like_sf"/>
</dbReference>
<evidence type="ECO:0000256" key="4">
    <source>
        <dbReference type="ARBA" id="ARBA00022692"/>
    </source>
</evidence>
<evidence type="ECO:0000256" key="2">
    <source>
        <dbReference type="ARBA" id="ARBA00022448"/>
    </source>
</evidence>
<keyword evidence="3" id="KW-1003">Cell membrane</keyword>
<dbReference type="SUPFAM" id="SSF161098">
    <property type="entry name" value="MetI-like"/>
    <property type="match status" value="1"/>
</dbReference>
<feature type="transmembrane region" description="Helical" evidence="7">
    <location>
        <begin position="12"/>
        <end position="30"/>
    </location>
</feature>
<evidence type="ECO:0000259" key="8">
    <source>
        <dbReference type="PROSITE" id="PS50928"/>
    </source>
</evidence>
<proteinExistence type="inferred from homology"/>
<keyword evidence="10" id="KW-1185">Reference proteome</keyword>
<dbReference type="PROSITE" id="PS50928">
    <property type="entry name" value="ABC_TM1"/>
    <property type="match status" value="1"/>
</dbReference>
<dbReference type="RefSeq" id="WP_377251955.1">
    <property type="nucleotide sequence ID" value="NZ_JBHLUH010000030.1"/>
</dbReference>
<name>A0ABV6M3T0_9ACTN</name>
<gene>
    <name evidence="9" type="ORF">ACFFIA_16840</name>
</gene>
<feature type="transmembrane region" description="Helical" evidence="7">
    <location>
        <begin position="106"/>
        <end position="127"/>
    </location>
</feature>
<dbReference type="Proteomes" id="UP001589867">
    <property type="component" value="Unassembled WGS sequence"/>
</dbReference>
<comment type="similarity">
    <text evidence="7">Belongs to the binding-protein-dependent transport system permease family.</text>
</comment>
<accession>A0ABV6M3T0</accession>
<dbReference type="Pfam" id="PF00528">
    <property type="entry name" value="BPD_transp_1"/>
    <property type="match status" value="1"/>
</dbReference>
<evidence type="ECO:0000313" key="10">
    <source>
        <dbReference type="Proteomes" id="UP001589867"/>
    </source>
</evidence>
<evidence type="ECO:0000256" key="1">
    <source>
        <dbReference type="ARBA" id="ARBA00004651"/>
    </source>
</evidence>
<dbReference type="Gene3D" id="1.10.3720.10">
    <property type="entry name" value="MetI-like"/>
    <property type="match status" value="1"/>
</dbReference>
<feature type="domain" description="ABC transmembrane type-1" evidence="8">
    <location>
        <begin position="70"/>
        <end position="261"/>
    </location>
</feature>